<reference evidence="2" key="1">
    <citation type="journal article" date="2019" name="Int. J. Syst. Evol. Microbiol.">
        <title>The Global Catalogue of Microorganisms (GCM) 10K type strain sequencing project: providing services to taxonomists for standard genome sequencing and annotation.</title>
        <authorList>
            <consortium name="The Broad Institute Genomics Platform"/>
            <consortium name="The Broad Institute Genome Sequencing Center for Infectious Disease"/>
            <person name="Wu L."/>
            <person name="Ma J."/>
        </authorList>
    </citation>
    <scope>NUCLEOTIDE SEQUENCE [LARGE SCALE GENOMIC DNA]</scope>
    <source>
        <strain evidence="2">JCM 9918</strain>
    </source>
</reference>
<evidence type="ECO:0008006" key="3">
    <source>
        <dbReference type="Google" id="ProtNLM"/>
    </source>
</evidence>
<protein>
    <recommendedName>
        <fullName evidence="3">Resolvase/invertase-type recombinase catalytic domain-containing protein</fullName>
    </recommendedName>
</protein>
<keyword evidence="2" id="KW-1185">Reference proteome</keyword>
<organism evidence="1 2">
    <name type="scientific">Streptomyces heilongjiangensis</name>
    <dbReference type="NCBI Taxonomy" id="945052"/>
    <lineage>
        <taxon>Bacteria</taxon>
        <taxon>Bacillati</taxon>
        <taxon>Actinomycetota</taxon>
        <taxon>Actinomycetes</taxon>
        <taxon>Kitasatosporales</taxon>
        <taxon>Streptomycetaceae</taxon>
        <taxon>Streptomyces</taxon>
    </lineage>
</organism>
<gene>
    <name evidence="1" type="ORF">ACFQGO_27270</name>
</gene>
<comment type="caution">
    <text evidence="1">The sequence shown here is derived from an EMBL/GenBank/DDBJ whole genome shotgun (WGS) entry which is preliminary data.</text>
</comment>
<name>A0ABW1BEP5_9ACTN</name>
<dbReference type="EMBL" id="JBHSNZ010000022">
    <property type="protein sequence ID" value="MFC5811158.1"/>
    <property type="molecule type" value="Genomic_DNA"/>
</dbReference>
<sequence length="47" mass="5193">MDRARRGDARLVSMAAELGITVVAIDLGELRARPEEDGNPVPARYQR</sequence>
<dbReference type="Proteomes" id="UP001596112">
    <property type="component" value="Unassembled WGS sequence"/>
</dbReference>
<evidence type="ECO:0000313" key="2">
    <source>
        <dbReference type="Proteomes" id="UP001596112"/>
    </source>
</evidence>
<proteinExistence type="predicted"/>
<dbReference type="RefSeq" id="WP_380968324.1">
    <property type="nucleotide sequence ID" value="NZ_JBHSNZ010000022.1"/>
</dbReference>
<accession>A0ABW1BEP5</accession>
<evidence type="ECO:0000313" key="1">
    <source>
        <dbReference type="EMBL" id="MFC5811158.1"/>
    </source>
</evidence>